<evidence type="ECO:0000313" key="8">
    <source>
        <dbReference type="Proteomes" id="UP000242381"/>
    </source>
</evidence>
<evidence type="ECO:0000256" key="2">
    <source>
        <dbReference type="ARBA" id="ARBA00023015"/>
    </source>
</evidence>
<dbReference type="PROSITE" id="PS51299">
    <property type="entry name" value="HTH_APSES"/>
    <property type="match status" value="1"/>
</dbReference>
<protein>
    <submittedName>
        <fullName evidence="7">Apses-domain-containing protein</fullName>
    </submittedName>
</protein>
<dbReference type="PANTHER" id="PTHR47792">
    <property type="entry name" value="PROTEIN SOK2-RELATED"/>
    <property type="match status" value="1"/>
</dbReference>
<feature type="compositionally biased region" description="Low complexity" evidence="5">
    <location>
        <begin position="20"/>
        <end position="39"/>
    </location>
</feature>
<dbReference type="Pfam" id="PF04383">
    <property type="entry name" value="KilA-N"/>
    <property type="match status" value="1"/>
</dbReference>
<dbReference type="SUPFAM" id="SSF54616">
    <property type="entry name" value="DNA-binding domain of Mlu1-box binding protein MBP1"/>
    <property type="match status" value="1"/>
</dbReference>
<accession>A0A1X0S7X8</accession>
<keyword evidence="4" id="KW-0804">Transcription</keyword>
<name>A0A1X0S7X8_RHIZD</name>
<evidence type="ECO:0000313" key="7">
    <source>
        <dbReference type="EMBL" id="ORE20406.1"/>
    </source>
</evidence>
<feature type="compositionally biased region" description="Polar residues" evidence="5">
    <location>
        <begin position="1"/>
        <end position="19"/>
    </location>
</feature>
<dbReference type="GO" id="GO:0005634">
    <property type="term" value="C:nucleus"/>
    <property type="evidence" value="ECO:0007669"/>
    <property type="project" value="TreeGrafter"/>
</dbReference>
<gene>
    <name evidence="7" type="ORF">BCV71DRAFT_225716</name>
</gene>
<keyword evidence="2" id="KW-0805">Transcription regulation</keyword>
<proteinExistence type="inferred from homology"/>
<dbReference type="InterPro" id="IPR036887">
    <property type="entry name" value="HTH_APSES_sf"/>
</dbReference>
<dbReference type="InterPro" id="IPR029790">
    <property type="entry name" value="EFG1/Phd1/StuA"/>
</dbReference>
<dbReference type="GO" id="GO:0045944">
    <property type="term" value="P:positive regulation of transcription by RNA polymerase II"/>
    <property type="evidence" value="ECO:0007669"/>
    <property type="project" value="TreeGrafter"/>
</dbReference>
<keyword evidence="3" id="KW-0238">DNA-binding</keyword>
<dbReference type="VEuPathDB" id="FungiDB:BCV72DRAFT_259461"/>
<evidence type="ECO:0000256" key="4">
    <source>
        <dbReference type="ARBA" id="ARBA00023163"/>
    </source>
</evidence>
<dbReference type="OMA" id="HLAYAQQ"/>
<feature type="domain" description="HTH APSES-type" evidence="6">
    <location>
        <begin position="90"/>
        <end position="196"/>
    </location>
</feature>
<evidence type="ECO:0000256" key="1">
    <source>
        <dbReference type="ARBA" id="ARBA00007247"/>
    </source>
</evidence>
<comment type="similarity">
    <text evidence="1">Belongs to the EFG1/PHD1/stuA family.</text>
</comment>
<evidence type="ECO:0000256" key="3">
    <source>
        <dbReference type="ARBA" id="ARBA00023125"/>
    </source>
</evidence>
<reference evidence="7 8" key="1">
    <citation type="journal article" date="2016" name="Proc. Natl. Acad. Sci. U.S.A.">
        <title>Lipid metabolic changes in an early divergent fungus govern the establishment of a mutualistic symbiosis with endobacteria.</title>
        <authorList>
            <person name="Lastovetsky O.A."/>
            <person name="Gaspar M.L."/>
            <person name="Mondo S.J."/>
            <person name="LaButti K.M."/>
            <person name="Sandor L."/>
            <person name="Grigoriev I.V."/>
            <person name="Henry S.A."/>
            <person name="Pawlowska T.E."/>
        </authorList>
    </citation>
    <scope>NUCLEOTIDE SEQUENCE [LARGE SCALE GENOMIC DNA]</scope>
    <source>
        <strain evidence="7 8">ATCC 11559</strain>
    </source>
</reference>
<dbReference type="InterPro" id="IPR003163">
    <property type="entry name" value="Tscrpt_reg_HTH_APSES-type"/>
</dbReference>
<dbReference type="GO" id="GO:0003700">
    <property type="term" value="F:DNA-binding transcription factor activity"/>
    <property type="evidence" value="ECO:0007669"/>
    <property type="project" value="TreeGrafter"/>
</dbReference>
<dbReference type="AlphaFoldDB" id="A0A1X0S7X8"/>
<dbReference type="GO" id="GO:0043565">
    <property type="term" value="F:sequence-specific DNA binding"/>
    <property type="evidence" value="ECO:0007669"/>
    <property type="project" value="TreeGrafter"/>
</dbReference>
<evidence type="ECO:0000259" key="6">
    <source>
        <dbReference type="PROSITE" id="PS51299"/>
    </source>
</evidence>
<organism evidence="7 8">
    <name type="scientific">Rhizopus microsporus</name>
    <dbReference type="NCBI Taxonomy" id="58291"/>
    <lineage>
        <taxon>Eukaryota</taxon>
        <taxon>Fungi</taxon>
        <taxon>Fungi incertae sedis</taxon>
        <taxon>Mucoromycota</taxon>
        <taxon>Mucoromycotina</taxon>
        <taxon>Mucoromycetes</taxon>
        <taxon>Mucorales</taxon>
        <taxon>Mucorineae</taxon>
        <taxon>Rhizopodaceae</taxon>
        <taxon>Rhizopus</taxon>
    </lineage>
</organism>
<dbReference type="Proteomes" id="UP000242381">
    <property type="component" value="Unassembled WGS sequence"/>
</dbReference>
<sequence length="424" mass="47976">MNNTSESASRSVNGYLSQQNSIVSSSPTTSTPIPSMSSTSNSNLIYNTSNYFISSASNPTIYPQIGSQNTFTSPHLAYAQQRRPLTSRAKLTTTLWEDEGTICYQVDANGYCVARRQDNDMINGTKLLNVAGMSRGKRDGILKNEKGRVVIKVGAMHLKGVWITFDRAKLLAAQYRIQDLLYPLFVDDPTMFLYSSLHNPINRFDNYRQHYLPPSNWDRLQPPSTETVYNRNTEFNTSSMVSTSSDNNNNNNNLFLTQLDYNNKTGASKLPLVSGDFTSYTNPAYYSKQPKQGQPQQSENNKLYEELMASTIKQDFNALSPNYSKTSTETGKPLTYLSAFHSPYSRPNAEYDSSSSTALITPSFGSSRRQSIAKSNQKPMVVRHHPYMTVNKNMQHFQQLNYKEEEYEKKGEAIPTEFNNKHPW</sequence>
<evidence type="ECO:0000256" key="5">
    <source>
        <dbReference type="SAM" id="MobiDB-lite"/>
    </source>
</evidence>
<dbReference type="VEuPathDB" id="FungiDB:BCV72DRAFT_284231"/>
<feature type="region of interest" description="Disordered" evidence="5">
    <location>
        <begin position="1"/>
        <end position="39"/>
    </location>
</feature>
<dbReference type="SMART" id="SM01252">
    <property type="entry name" value="KilA-N"/>
    <property type="match status" value="1"/>
</dbReference>
<dbReference type="EMBL" id="KV921294">
    <property type="protein sequence ID" value="ORE20406.1"/>
    <property type="molecule type" value="Genomic_DNA"/>
</dbReference>
<dbReference type="InterPro" id="IPR018004">
    <property type="entry name" value="KilA/APSES_HTH"/>
</dbReference>
<dbReference type="Gene3D" id="3.10.260.10">
    <property type="entry name" value="Transcription regulator HTH, APSES-type DNA-binding domain"/>
    <property type="match status" value="1"/>
</dbReference>
<dbReference type="PANTHER" id="PTHR47792:SF1">
    <property type="entry name" value="PROTEIN SOK2-RELATED"/>
    <property type="match status" value="1"/>
</dbReference>